<gene>
    <name evidence="2" type="ORF">LF41_2156</name>
</gene>
<dbReference type="Proteomes" id="UP000030518">
    <property type="component" value="Unassembled WGS sequence"/>
</dbReference>
<dbReference type="AlphaFoldDB" id="A0A0A2WNA9"/>
<reference evidence="2 3" key="1">
    <citation type="submission" date="2014-09" db="EMBL/GenBank/DDBJ databases">
        <title>Genome sequences of Lysobacter dokdonensis DS-58.</title>
        <authorList>
            <person name="Kim J.F."/>
            <person name="Kwak M.-J."/>
        </authorList>
    </citation>
    <scope>NUCLEOTIDE SEQUENCE [LARGE SCALE GENOMIC DNA]</scope>
    <source>
        <strain evidence="2 3">DS-58</strain>
    </source>
</reference>
<dbReference type="STRING" id="1300345.LF41_2156"/>
<feature type="compositionally biased region" description="Polar residues" evidence="1">
    <location>
        <begin position="1"/>
        <end position="13"/>
    </location>
</feature>
<dbReference type="PATRIC" id="fig|1300345.3.peg.737"/>
<proteinExistence type="predicted"/>
<keyword evidence="3" id="KW-1185">Reference proteome</keyword>
<dbReference type="EMBL" id="JRKJ01000003">
    <property type="protein sequence ID" value="KGQ20202.1"/>
    <property type="molecule type" value="Genomic_DNA"/>
</dbReference>
<comment type="caution">
    <text evidence="2">The sequence shown here is derived from an EMBL/GenBank/DDBJ whole genome shotgun (WGS) entry which is preliminary data.</text>
</comment>
<evidence type="ECO:0000313" key="3">
    <source>
        <dbReference type="Proteomes" id="UP000030518"/>
    </source>
</evidence>
<evidence type="ECO:0000313" key="2">
    <source>
        <dbReference type="EMBL" id="KGQ20202.1"/>
    </source>
</evidence>
<organism evidence="2 3">
    <name type="scientific">Lysobacter dokdonensis DS-58</name>
    <dbReference type="NCBI Taxonomy" id="1300345"/>
    <lineage>
        <taxon>Bacteria</taxon>
        <taxon>Pseudomonadati</taxon>
        <taxon>Pseudomonadota</taxon>
        <taxon>Gammaproteobacteria</taxon>
        <taxon>Lysobacterales</taxon>
        <taxon>Lysobacteraceae</taxon>
        <taxon>Noviluteimonas</taxon>
    </lineage>
</organism>
<name>A0A0A2WNA9_9GAMM</name>
<feature type="region of interest" description="Disordered" evidence="1">
    <location>
        <begin position="1"/>
        <end position="39"/>
    </location>
</feature>
<evidence type="ECO:0000256" key="1">
    <source>
        <dbReference type="SAM" id="MobiDB-lite"/>
    </source>
</evidence>
<protein>
    <submittedName>
        <fullName evidence="2">Uncharacterized protein</fullName>
    </submittedName>
</protein>
<sequence length="39" mass="4163">MQRVEGSQTSHRANSAAPRPMPFGMVGRADAAIRPRLAA</sequence>
<accession>A0A0A2WNA9</accession>